<sequence>MYRKILIATDGSEASKAAEREGIKLAKYLGSEVGVLNVINEMAISKAIAALIGRGFSEEDLRRTLKDSAEEIVTDAAKVGEDFGLRVEPLIREGDPAIRILETAAIEGAGLIILGSHGEGGISSRLIGSVAQKVVNWSETPVMVVR</sequence>
<dbReference type="Proteomes" id="UP001220010">
    <property type="component" value="Unassembled WGS sequence"/>
</dbReference>
<dbReference type="SUPFAM" id="SSF52402">
    <property type="entry name" value="Adenine nucleotide alpha hydrolases-like"/>
    <property type="match status" value="1"/>
</dbReference>
<dbReference type="Pfam" id="PF00582">
    <property type="entry name" value="Usp"/>
    <property type="match status" value="1"/>
</dbReference>
<dbReference type="RefSeq" id="WP_316965762.1">
    <property type="nucleotide sequence ID" value="NZ_JARFPK010000006.1"/>
</dbReference>
<dbReference type="InterPro" id="IPR014729">
    <property type="entry name" value="Rossmann-like_a/b/a_fold"/>
</dbReference>
<organism evidence="3 4">
    <name type="scientific">Candidatus Methanocrinis natronophilus</name>
    <dbReference type="NCBI Taxonomy" id="3033396"/>
    <lineage>
        <taxon>Archaea</taxon>
        <taxon>Methanobacteriati</taxon>
        <taxon>Methanobacteriota</taxon>
        <taxon>Stenosarchaea group</taxon>
        <taxon>Methanomicrobia</taxon>
        <taxon>Methanotrichales</taxon>
        <taxon>Methanotrichaceae</taxon>
        <taxon>Methanocrinis</taxon>
    </lineage>
</organism>
<comment type="caution">
    <text evidence="3">The sequence shown here is derived from an EMBL/GenBank/DDBJ whole genome shotgun (WGS) entry which is preliminary data.</text>
</comment>
<reference evidence="3 4" key="1">
    <citation type="submission" date="2023-03" db="EMBL/GenBank/DDBJ databases">
        <title>WGS of Methanotrichaceae archaeon Mx.</title>
        <authorList>
            <person name="Sorokin D.Y."/>
            <person name="Merkel A.Y."/>
        </authorList>
    </citation>
    <scope>NUCLEOTIDE SEQUENCE [LARGE SCALE GENOMIC DNA]</scope>
    <source>
        <strain evidence="3 4">Mx</strain>
    </source>
</reference>
<name>A0ABT5X5N3_9EURY</name>
<dbReference type="InterPro" id="IPR006016">
    <property type="entry name" value="UspA"/>
</dbReference>
<evidence type="ECO:0000259" key="2">
    <source>
        <dbReference type="Pfam" id="PF00582"/>
    </source>
</evidence>
<evidence type="ECO:0000313" key="4">
    <source>
        <dbReference type="Proteomes" id="UP001220010"/>
    </source>
</evidence>
<accession>A0ABT5X5N3</accession>
<evidence type="ECO:0000313" key="3">
    <source>
        <dbReference type="EMBL" id="MDF0590003.1"/>
    </source>
</evidence>
<dbReference type="PANTHER" id="PTHR46268:SF6">
    <property type="entry name" value="UNIVERSAL STRESS PROTEIN UP12"/>
    <property type="match status" value="1"/>
</dbReference>
<dbReference type="PANTHER" id="PTHR46268">
    <property type="entry name" value="STRESS RESPONSE PROTEIN NHAX"/>
    <property type="match status" value="1"/>
</dbReference>
<dbReference type="EMBL" id="JARFPK010000006">
    <property type="protein sequence ID" value="MDF0590003.1"/>
    <property type="molecule type" value="Genomic_DNA"/>
</dbReference>
<keyword evidence="4" id="KW-1185">Reference proteome</keyword>
<feature type="domain" description="UspA" evidence="2">
    <location>
        <begin position="1"/>
        <end position="146"/>
    </location>
</feature>
<dbReference type="Gene3D" id="3.40.50.620">
    <property type="entry name" value="HUPs"/>
    <property type="match status" value="1"/>
</dbReference>
<gene>
    <name evidence="3" type="ORF">P0O15_02260</name>
</gene>
<evidence type="ECO:0000256" key="1">
    <source>
        <dbReference type="ARBA" id="ARBA00008791"/>
    </source>
</evidence>
<dbReference type="PRINTS" id="PR01438">
    <property type="entry name" value="UNVRSLSTRESS"/>
</dbReference>
<proteinExistence type="inferred from homology"/>
<dbReference type="CDD" id="cd00293">
    <property type="entry name" value="USP-like"/>
    <property type="match status" value="1"/>
</dbReference>
<comment type="similarity">
    <text evidence="1">Belongs to the universal stress protein A family.</text>
</comment>
<dbReference type="InterPro" id="IPR006015">
    <property type="entry name" value="Universal_stress_UspA"/>
</dbReference>
<protein>
    <submittedName>
        <fullName evidence="3">Universal stress protein</fullName>
    </submittedName>
</protein>